<protein>
    <recommendedName>
        <fullName evidence="4">TonB-dependent receptor</fullName>
    </recommendedName>
</protein>
<keyword evidence="3" id="KW-1185">Reference proteome</keyword>
<evidence type="ECO:0000313" key="2">
    <source>
        <dbReference type="EMBL" id="RNF30410.1"/>
    </source>
</evidence>
<feature type="compositionally biased region" description="Low complexity" evidence="1">
    <location>
        <begin position="24"/>
        <end position="35"/>
    </location>
</feature>
<name>A0A422QK88_9BURK</name>
<feature type="region of interest" description="Disordered" evidence="1">
    <location>
        <begin position="1"/>
        <end position="59"/>
    </location>
</feature>
<dbReference type="EMBL" id="JSAB01000118">
    <property type="protein sequence ID" value="RNF30410.1"/>
    <property type="molecule type" value="Genomic_DNA"/>
</dbReference>
<proteinExistence type="predicted"/>
<reference evidence="2" key="1">
    <citation type="submission" date="2014-10" db="EMBL/GenBank/DDBJ databases">
        <title>Massilia sp. genome.</title>
        <authorList>
            <person name="Xu B."/>
            <person name="Dai L."/>
            <person name="Huang Z."/>
        </authorList>
    </citation>
    <scope>NUCLEOTIDE SEQUENCE [LARGE SCALE GENOMIC DNA]</scope>
    <source>
        <strain evidence="2">CFS-1</strain>
    </source>
</reference>
<evidence type="ECO:0000313" key="3">
    <source>
        <dbReference type="Proteomes" id="UP000283254"/>
    </source>
</evidence>
<evidence type="ECO:0000256" key="1">
    <source>
        <dbReference type="SAM" id="MobiDB-lite"/>
    </source>
</evidence>
<dbReference type="PANTHER" id="PTHR40980">
    <property type="entry name" value="PLUG DOMAIN-CONTAINING PROTEIN"/>
    <property type="match status" value="1"/>
</dbReference>
<dbReference type="PANTHER" id="PTHR40980:SF4">
    <property type="entry name" value="TONB-DEPENDENT RECEPTOR-LIKE BETA-BARREL DOMAIN-CONTAINING PROTEIN"/>
    <property type="match status" value="1"/>
</dbReference>
<sequence length="91" mass="9435">MAVASLATGVPVHAQQARQTEQDATTSNPASAPTTVRVVGTRQAQESAIGRKKQADTAQDSIVAEDVGAFPDRNVADAISVPSNLRKALHS</sequence>
<dbReference type="AlphaFoldDB" id="A0A422QK88"/>
<dbReference type="Proteomes" id="UP000283254">
    <property type="component" value="Unassembled WGS sequence"/>
</dbReference>
<comment type="caution">
    <text evidence="2">The sequence shown here is derived from an EMBL/GenBank/DDBJ whole genome shotgun (WGS) entry which is preliminary data.</text>
</comment>
<evidence type="ECO:0008006" key="4">
    <source>
        <dbReference type="Google" id="ProtNLM"/>
    </source>
</evidence>
<organism evidence="2 3">
    <name type="scientific">Massilia aurea</name>
    <dbReference type="NCBI Taxonomy" id="373040"/>
    <lineage>
        <taxon>Bacteria</taxon>
        <taxon>Pseudomonadati</taxon>
        <taxon>Pseudomonadota</taxon>
        <taxon>Betaproteobacteria</taxon>
        <taxon>Burkholderiales</taxon>
        <taxon>Oxalobacteraceae</taxon>
        <taxon>Telluria group</taxon>
        <taxon>Massilia</taxon>
    </lineage>
</organism>
<gene>
    <name evidence="2" type="ORF">NM04_12705</name>
</gene>
<accession>A0A422QK88</accession>